<proteinExistence type="predicted"/>
<comment type="caution">
    <text evidence="1">The sequence shown here is derived from an EMBL/GenBank/DDBJ whole genome shotgun (WGS) entry which is preliminary data.</text>
</comment>
<dbReference type="EMBL" id="MU003515">
    <property type="protein sequence ID" value="KAF2468488.1"/>
    <property type="molecule type" value="Genomic_DNA"/>
</dbReference>
<protein>
    <submittedName>
        <fullName evidence="1">Uncharacterized protein</fullName>
    </submittedName>
</protein>
<dbReference type="Proteomes" id="UP000799755">
    <property type="component" value="Unassembled WGS sequence"/>
</dbReference>
<evidence type="ECO:0000313" key="1">
    <source>
        <dbReference type="EMBL" id="KAF2468488.1"/>
    </source>
</evidence>
<accession>A0ACB6QPI2</accession>
<organism evidence="1 2">
    <name type="scientific">Lindgomyces ingoldianus</name>
    <dbReference type="NCBI Taxonomy" id="673940"/>
    <lineage>
        <taxon>Eukaryota</taxon>
        <taxon>Fungi</taxon>
        <taxon>Dikarya</taxon>
        <taxon>Ascomycota</taxon>
        <taxon>Pezizomycotina</taxon>
        <taxon>Dothideomycetes</taxon>
        <taxon>Pleosporomycetidae</taxon>
        <taxon>Pleosporales</taxon>
        <taxon>Lindgomycetaceae</taxon>
        <taxon>Lindgomyces</taxon>
    </lineage>
</organism>
<reference evidence="1" key="1">
    <citation type="journal article" date="2020" name="Stud. Mycol.">
        <title>101 Dothideomycetes genomes: a test case for predicting lifestyles and emergence of pathogens.</title>
        <authorList>
            <person name="Haridas S."/>
            <person name="Albert R."/>
            <person name="Binder M."/>
            <person name="Bloem J."/>
            <person name="Labutti K."/>
            <person name="Salamov A."/>
            <person name="Andreopoulos B."/>
            <person name="Baker S."/>
            <person name="Barry K."/>
            <person name="Bills G."/>
            <person name="Bluhm B."/>
            <person name="Cannon C."/>
            <person name="Castanera R."/>
            <person name="Culley D."/>
            <person name="Daum C."/>
            <person name="Ezra D."/>
            <person name="Gonzalez J."/>
            <person name="Henrissat B."/>
            <person name="Kuo A."/>
            <person name="Liang C."/>
            <person name="Lipzen A."/>
            <person name="Lutzoni F."/>
            <person name="Magnuson J."/>
            <person name="Mondo S."/>
            <person name="Nolan M."/>
            <person name="Ohm R."/>
            <person name="Pangilinan J."/>
            <person name="Park H.-J."/>
            <person name="Ramirez L."/>
            <person name="Alfaro M."/>
            <person name="Sun H."/>
            <person name="Tritt A."/>
            <person name="Yoshinaga Y."/>
            <person name="Zwiers L.-H."/>
            <person name="Turgeon B."/>
            <person name="Goodwin S."/>
            <person name="Spatafora J."/>
            <person name="Crous P."/>
            <person name="Grigoriev I."/>
        </authorList>
    </citation>
    <scope>NUCLEOTIDE SEQUENCE</scope>
    <source>
        <strain evidence="1">ATCC 200398</strain>
    </source>
</reference>
<evidence type="ECO:0000313" key="2">
    <source>
        <dbReference type="Proteomes" id="UP000799755"/>
    </source>
</evidence>
<sequence length="928" mass="100854">MHPYPRPWPRTASPANNLQTNPSRTNNQRDPASERSSPYSDTAPYSDRSIDDGDGEMVGRTEQMSETEQKTYQKVNQVIQNFFTKAALTIISSRVILPQSYNKQGELKQNKWFNVVLDDTDVLLQDLREWKAMDAVQGQHPSLCIEIYLDIKGLGHKQSLVVHDDQGKRWDVAEALNVPVESTSRPPSRIGKSTQLVLERWKIHVGDKNAVHPSELQDPLPNVYKKAVVLFRSLYAYLRFLPAFKYYKSIAKQPASKPSLKLHYRIFNGDFKSPRPDTLGIPLYPTSEVVTESQVFTPSNSPIGPLCISVQYRTNCEFSVDDSESLLSSHFMGIDDTYLEQTNRDVSQVPGSLPVNKLNPHGTPDLGQAYGSMSTFHQVGPATGTSPMSALRAARDMPSSSPAESPPQKLPPNHRIAQGSKSSLRSADAPSYQRRTSVSFQPFKAGSLSSSPAPGPVVPPSPGSSVGRPGSSLGRAPASVPNALTQPRNRTSLTALPQAALRAPSLPNETAIASSASSSPKPAPITRYNSSFGPRRNRFSSGGGSKTEDDNLSSGKASGASSQQPGSDVINEGEGASSGSIKTDDENISDFLKLLEQKKDLKSFNRSDNASRDATMRRTTAQLSKYQRMKDSHAALSDSVSSSMLLHRSSSSSSRQLSSVPQMVAGTSVSTSSSPGKPISPHTPHTPAIPSRLSANSIIEYEPRRSRSRPSQPSREQAMAGVREPSEREEQGTNAIDIPTSPRPWNYIRRSSSVAQQNRTMEDEPDIFGLRSASLPTEEVDRERDLQRITTADLTSSGLFAQTELLASTGRGDQPNDTLGPDSRGDMPRPLSTSDIPARRGQHTGSNRGRGGLLSHHGSSSSLTTGGTSSTERQSRYNFSSRPTLQDDDEPLLFQMSEIGVGSRRSLEEGRGGSSTGSGGKRGSSWLR</sequence>
<name>A0ACB6QPI2_9PLEO</name>
<keyword evidence="2" id="KW-1185">Reference proteome</keyword>
<gene>
    <name evidence="1" type="ORF">BDR25DRAFT_55282</name>
</gene>